<sequence length="125" mass="14217">MPIACLARCAETPRTARDLPYRDPDVTWPDRMEATETWRSRSGSTLSPTIPLCASLFPFILYHSKHSLRFCDSYSYSDMKTPTRWSKCISDTYGYENSTYSAAGYHSSSIFGYVPPFVSLCCGRR</sequence>
<reference evidence="1 2" key="1">
    <citation type="submission" date="2014-11" db="EMBL/GenBank/DDBJ databases">
        <authorList>
            <person name="Wibberg Daniel"/>
        </authorList>
    </citation>
    <scope>NUCLEOTIDE SEQUENCE [LARGE SCALE GENOMIC DNA]</scope>
    <source>
        <strain evidence="1">Rhizoctonia solani AG1-IB 7/3/14</strain>
    </source>
</reference>
<proteinExistence type="predicted"/>
<organism evidence="1 2">
    <name type="scientific">Thanatephorus cucumeris (strain AG1-IB / isolate 7/3/14)</name>
    <name type="common">Lettuce bottom rot fungus</name>
    <name type="synonym">Rhizoctonia solani</name>
    <dbReference type="NCBI Taxonomy" id="1108050"/>
    <lineage>
        <taxon>Eukaryota</taxon>
        <taxon>Fungi</taxon>
        <taxon>Dikarya</taxon>
        <taxon>Basidiomycota</taxon>
        <taxon>Agaricomycotina</taxon>
        <taxon>Agaricomycetes</taxon>
        <taxon>Cantharellales</taxon>
        <taxon>Ceratobasidiaceae</taxon>
        <taxon>Rhizoctonia</taxon>
        <taxon>Rhizoctonia solani AG-1</taxon>
    </lineage>
</organism>
<protein>
    <submittedName>
        <fullName evidence="1">Uncharacterized protein</fullName>
    </submittedName>
</protein>
<keyword evidence="2" id="KW-1185">Reference proteome</keyword>
<evidence type="ECO:0000313" key="1">
    <source>
        <dbReference type="EMBL" id="CEL57084.1"/>
    </source>
</evidence>
<accession>A0A0B7FJN5</accession>
<dbReference type="AlphaFoldDB" id="A0A0B7FJN5"/>
<evidence type="ECO:0000313" key="2">
    <source>
        <dbReference type="Proteomes" id="UP000059188"/>
    </source>
</evidence>
<dbReference type="Proteomes" id="UP000059188">
    <property type="component" value="Unassembled WGS sequence"/>
</dbReference>
<gene>
    <name evidence="1" type="ORF">RSOLAG1IB_12060</name>
</gene>
<name>A0A0B7FJN5_THACB</name>
<dbReference type="EMBL" id="LN679371">
    <property type="protein sequence ID" value="CEL57084.1"/>
    <property type="molecule type" value="Genomic_DNA"/>
</dbReference>